<dbReference type="STRING" id="345632.GPICK_03045"/>
<dbReference type="PANTHER" id="PTHR35038:SF6">
    <property type="entry name" value="SURFACE LOCALIZED DECAHEME CYTOCHROME C LIPOPROTEIN"/>
    <property type="match status" value="1"/>
</dbReference>
<organism evidence="4 5">
    <name type="scientific">Geobacter pickeringii</name>
    <dbReference type="NCBI Taxonomy" id="345632"/>
    <lineage>
        <taxon>Bacteria</taxon>
        <taxon>Pseudomonadati</taxon>
        <taxon>Thermodesulfobacteriota</taxon>
        <taxon>Desulfuromonadia</taxon>
        <taxon>Geobacterales</taxon>
        <taxon>Geobacteraceae</taxon>
        <taxon>Geobacter</taxon>
    </lineage>
</organism>
<dbReference type="HOGENOM" id="CLU_226591_0_0_7"/>
<keyword evidence="5" id="KW-1185">Reference proteome</keyword>
<keyword evidence="2" id="KW-1133">Transmembrane helix</keyword>
<dbReference type="EMBL" id="CP009788">
    <property type="protein sequence ID" value="AJE02489.1"/>
    <property type="molecule type" value="Genomic_DNA"/>
</dbReference>
<dbReference type="InterPro" id="IPR051829">
    <property type="entry name" value="Multiheme_Cytochr_ET"/>
</dbReference>
<evidence type="ECO:0000256" key="2">
    <source>
        <dbReference type="SAM" id="Phobius"/>
    </source>
</evidence>
<keyword evidence="2" id="KW-0812">Transmembrane</keyword>
<dbReference type="Gene3D" id="2.60.40.10">
    <property type="entry name" value="Immunoglobulins"/>
    <property type="match status" value="1"/>
</dbReference>
<feature type="domain" description="Fibronectin type-III" evidence="3">
    <location>
        <begin position="895"/>
        <end position="1004"/>
    </location>
</feature>
<dbReference type="InterPro" id="IPR036280">
    <property type="entry name" value="Multihaem_cyt_sf"/>
</dbReference>
<evidence type="ECO:0000313" key="5">
    <source>
        <dbReference type="Proteomes" id="UP000057609"/>
    </source>
</evidence>
<dbReference type="OrthoDB" id="5522598at2"/>
<evidence type="ECO:0000313" key="4">
    <source>
        <dbReference type="EMBL" id="AJE02489.1"/>
    </source>
</evidence>
<dbReference type="KEGG" id="gpi:GPICK_03045"/>
<keyword evidence="2" id="KW-0472">Membrane</keyword>
<accession>A0A0B5BBV3</accession>
<dbReference type="InterPro" id="IPR036116">
    <property type="entry name" value="FN3_sf"/>
</dbReference>
<dbReference type="CDD" id="cd08168">
    <property type="entry name" value="Cytochrom_C3"/>
    <property type="match status" value="1"/>
</dbReference>
<dbReference type="SUPFAM" id="SSF49265">
    <property type="entry name" value="Fibronectin type III"/>
    <property type="match status" value="1"/>
</dbReference>
<dbReference type="Pfam" id="PF09698">
    <property type="entry name" value="GSu_C4xC__C2xCH"/>
    <property type="match status" value="2"/>
</dbReference>
<dbReference type="InterPro" id="IPR010176">
    <property type="entry name" value="C4xCH_C2xCH_motif_GEOSU"/>
</dbReference>
<evidence type="ECO:0000256" key="1">
    <source>
        <dbReference type="ARBA" id="ARBA00022729"/>
    </source>
</evidence>
<dbReference type="SUPFAM" id="SSF48695">
    <property type="entry name" value="Multiheme cytochromes"/>
    <property type="match status" value="6"/>
</dbReference>
<dbReference type="InterPro" id="IPR003961">
    <property type="entry name" value="FN3_dom"/>
</dbReference>
<proteinExistence type="predicted"/>
<dbReference type="Proteomes" id="UP000057609">
    <property type="component" value="Chromosome"/>
</dbReference>
<dbReference type="InterPro" id="IPR013783">
    <property type="entry name" value="Ig-like_fold"/>
</dbReference>
<keyword evidence="1" id="KW-0732">Signal</keyword>
<dbReference type="GO" id="GO:0016491">
    <property type="term" value="F:oxidoreductase activity"/>
    <property type="evidence" value="ECO:0007669"/>
    <property type="project" value="TreeGrafter"/>
</dbReference>
<dbReference type="NCBIfam" id="TIGR01904">
    <property type="entry name" value="GSu_C4xC__C2xCH"/>
    <property type="match status" value="4"/>
</dbReference>
<feature type="transmembrane region" description="Helical" evidence="2">
    <location>
        <begin position="12"/>
        <end position="34"/>
    </location>
</feature>
<name>A0A0B5BBV3_9BACT</name>
<evidence type="ECO:0000259" key="3">
    <source>
        <dbReference type="PROSITE" id="PS50853"/>
    </source>
</evidence>
<gene>
    <name evidence="4" type="ORF">GPICK_03045</name>
</gene>
<sequence length="2868" mass="299527">MGTILARRIRGMSLWSKIGIVFMLLTGILVYQGLFRPEPLNSATNTYYFGLSSVNLGADGSTNTAAVLNGKISMSTGVYTTSQRVSASSVTTEQTLINAYGPAYATKQTVDAPAVTIGVRDRNGTANNIYWKAYVYDYDPAGTAGNGTLLWTSDAIESHPAVQTPLALTFTNPLPKDVNAGHRLKVVITCQMASTASSARLQWGSGTNYAFFTVTEANYVANSVTVTNLADYYGGQLTSVTQGDKNVPMLQFDLYTNVAGGTTWTGGKLDQIGTNNVVNTYVGGVLDTPSDVSFSIYKDSNGTGAFEPTDTLVGGPYTYDQLIGQTYTLATAQNLTSTPQRYFIVYNFSRTATYNTTAGARIVDGSYFTVGASATGGVVNVASTSSSTPNINYGGVAITKVYAADWDSGTSLTGIAETGGPSATNTSCITRTTAAASFPLVGLLNYPAHNCSSIAGQGYSTSSAQSNFATLYFGGVGYASNMLSVQGTSFTCRVSTNSGGTVTLQLFYVTAGGVRVNAPITSTFTTNSSINQATTISLAGQSFSNVPQGARLGIQIGVTANMTIGLGGANGLTGTTSGANLTVDETAAANENVDVGNGVIVSNANVYASDTGFVLDSFNLTAAKAKTVTGITLTGNALFNSTNIKNVKLYQDAGTLGALDAADTLVATLPGSSISGNSISFTGLSLSVSTSVKRYLVVVDISDTPNVNVIVQALVSGLTVATTGTMGDNTDSTGATLTIQPTTTLTNGTAEPANTIVNANAGATLLDAFGIKTNGGINDQITDVTVTLSTASALPVGNVVSDFVSKVEIVDSTNTVVYGYLTAPTTGDNWQVVTAGLYATVGTSQCYVRITPKANLGGTYVVKASVTSLTHLRSINRLVLGGDTTSGAVTLDGAPPTDPPNFTATTASNAAAINLDWNASTDASGSAVTYAVVRGLGNAPAPKNCTPVAGKVFQIYQGSYPGTTPKVVDSGLVEGESYGYRVCATDAVGNTSAGSTSHTTAGIINRCNLAPTLQINPSDSYINAGETKQLAVTVTNNDTGVCSASTFQLSLVGTPNTTDYAPVTFTTNNFVLPTNGGAMYLKMNVTANAGAPQLAMNHFSVKVDKSGASVATVQYPDPVHVVVNKYGTMMHSSMQLGTQKYGQWGLNYTCATCHNPNATNLKRVNNVIATPTGNRSVVFTTISAARTVTTGVMGNDLRGGTTSTNVCEVCHHNARFHQYSSSKVAWNTHNNSQDCMRCHDHRIGFKTVNQGLSCTDCHGYPPSQKSELVNPPTNVLYPYTVGNDAGAHPTHNARNVKCQACHSNANHLTTAQPDTHLNMGFSIRSSNFTGFNGFAVFTSGIIKSVTPSNGYTFVAAPGTTIAPAYDKIMTCSVYCHGYWNGSYTASGGYNTEVSWSGVSQTGCSSCHGGEAASPPPSGSHQKHAGNKPGYGNGINCGTCHGYRNYSTSKTHLNGKVEWDLSSISTIAAYKGLNKGNTGAPAPSAPASYGSCSNLYCHSNVQSAGGTGGPTSYATPTWGGSTTCGSCHPEPNTSGGHSQHVAPGVTGFSCRICHGSGGDANPLNHANGKINFLFGGLASNTHYSYSSAKTPGSGPYGTCYNSDCHGRRTITWGPSTAISLCNKCHTTNPSSSGFYSTAGPGGTTSNTDPYVGAHFQHITSMPFKFSAKFDCSQCHLKPTGPYSPGHIDTALPAELTFGTLATSGVQNGYTSAAHQPSYSYATKQCSNVWCHGAGMNSNQGTGPYGSIGPVAQGYDGGTLGSPLPAIWNSPFLATAPDKCQTCHASPPPAPKSGYQHFDDDTGAPYARTKCTNCHRHLNATGDGFSDPTKHANGVVDSCNNCHGRPPIDNGTLTKPAIGALSTGAVGAHQAHRLNPNIGNDCTACHYNSSYAMPSYQLEIGFHAYGNRVTRGVFYGMSSLPSIGYSQPIVYFSTWTSTKVRRTSDTTKINTCSNVYCHGGGTNTLPALGGGTNTSPNWEKGPSQATCGSCHGVTGNTYNTRGSHGAHVGTAFGDPHLDCSNCHGIKVNNYHVNGKVEWNFYTTAQRLNQLAISKGFTNHTTGSTAQGYKNPGAANFTTTGYANNLAPSPSYGSCQVYCHSDVYDKYYRVPTWGSAPMTCDSCHRDQTTAGRFTGSHQKHAASSVNGGYSIDCMICHNGSGAGNPLHINGVVDVIFNTSIVGTAGVYNSATKQCFNILCHDSTASTGPTWGTSSTGNYNTGTYKPTCIGCHSGQVGGRTAVIPQFAGASHHVQGVPMSATYCYPCHMEANANGTVNPAFHNRSSNRTVDLVIWKNGARGATPVFTRYTAAGSASRKRTEYAKINNVCIGCHRGNAATATPFSASGDTRTPEAYSWDTYSIYERYSTATTTAWGKVTGNSTVNKTLTKAYSAHGRADLNQRGWTFGSYTGGPKHVNAGSSVKVLCIDCHNSHGTLATGVMTSYSSATGRYSGGMLKSTIQGVDGYNATYAPVAGGDPAAPNKNVYNTGASLCFDCHNNKTSSATMPWGYNSTFGSSQPIYGYNDKPYFGNYSTFASTITYPYKANNPTNKGGHYGPSSPLTTTVTQRTFPSGMKDRAYSAGVSSPINGLCTPCHDPHGVSPSLGANQQYGVPLLKGTWVTSPYKMDATPQNTNEVRGGSSHQPTPALNVGSTPLYRIDQNSMQAGTSGTPATAKSWTFATAATTLQTTTDTQFAGLCTGCHNKSVLNNTAAVQKAPGTTGSWRSMTRIHNTVNGWAVTTGTGGNMGNKVHAFTCSKCHTPHNARLPRLMVTNCLDAKHRGRVVTGGNPQEYTTYYQSGAGKGRFPIGGGGYKSRGSASNPGSWFFGQSQTTVQNSAPALTVTTQTQCHNTATAGGATYTNYTTQRWNNKTPW</sequence>
<dbReference type="PROSITE" id="PS50853">
    <property type="entry name" value="FN3"/>
    <property type="match status" value="1"/>
</dbReference>
<reference evidence="4 5" key="1">
    <citation type="journal article" date="2015" name="Genome Announc.">
        <title>Complete Genome of Geobacter pickeringii G13T, a Metal-Reducing Isolate from Sedimentary Kaolin Deposits.</title>
        <authorList>
            <person name="Badalamenti J.P."/>
            <person name="Bond D.R."/>
        </authorList>
    </citation>
    <scope>NUCLEOTIDE SEQUENCE [LARGE SCALE GENOMIC DNA]</scope>
    <source>
        <strain evidence="4 5">G13</strain>
    </source>
</reference>
<dbReference type="PANTHER" id="PTHR35038">
    <property type="entry name" value="DISSIMILATORY SULFITE REDUCTASE SIRA"/>
    <property type="match status" value="1"/>
</dbReference>
<protein>
    <submittedName>
        <fullName evidence="4">Cytochrome C</fullName>
    </submittedName>
</protein>
<dbReference type="Gene3D" id="3.90.10.10">
    <property type="entry name" value="Cytochrome C3"/>
    <property type="match status" value="1"/>
</dbReference>